<keyword evidence="3" id="KW-0862">Zinc</keyword>
<dbReference type="InterPro" id="IPR007588">
    <property type="entry name" value="Znf_FLYWCH"/>
</dbReference>
<accession>A0A226DPP7</accession>
<dbReference type="Gene3D" id="2.20.25.240">
    <property type="match status" value="1"/>
</dbReference>
<evidence type="ECO:0000259" key="5">
    <source>
        <dbReference type="Pfam" id="PF10551"/>
    </source>
</evidence>
<reference evidence="6 7" key="1">
    <citation type="submission" date="2015-12" db="EMBL/GenBank/DDBJ databases">
        <title>The genome of Folsomia candida.</title>
        <authorList>
            <person name="Faddeeva A."/>
            <person name="Derks M.F."/>
            <person name="Anvar Y."/>
            <person name="Smit S."/>
            <person name="Van Straalen N."/>
            <person name="Roelofs D."/>
        </authorList>
    </citation>
    <scope>NUCLEOTIDE SEQUENCE [LARGE SCALE GENOMIC DNA]</scope>
    <source>
        <strain evidence="6 7">VU population</strain>
        <tissue evidence="6">Whole body</tissue>
    </source>
</reference>
<dbReference type="PANTHER" id="PTHR47160">
    <property type="entry name" value="PUTATIVE-RELATED"/>
    <property type="match status" value="1"/>
</dbReference>
<dbReference type="Pfam" id="PF04500">
    <property type="entry name" value="FLYWCH"/>
    <property type="match status" value="1"/>
</dbReference>
<keyword evidence="2" id="KW-0863">Zinc-finger</keyword>
<dbReference type="GO" id="GO:0008270">
    <property type="term" value="F:zinc ion binding"/>
    <property type="evidence" value="ECO:0007669"/>
    <property type="project" value="UniProtKB-KW"/>
</dbReference>
<evidence type="ECO:0000256" key="3">
    <source>
        <dbReference type="ARBA" id="ARBA00022833"/>
    </source>
</evidence>
<comment type="caution">
    <text evidence="6">The sequence shown here is derived from an EMBL/GenBank/DDBJ whole genome shotgun (WGS) entry which is preliminary data.</text>
</comment>
<evidence type="ECO:0000313" key="6">
    <source>
        <dbReference type="EMBL" id="OXA46631.1"/>
    </source>
</evidence>
<evidence type="ECO:0000313" key="7">
    <source>
        <dbReference type="Proteomes" id="UP000198287"/>
    </source>
</evidence>
<evidence type="ECO:0000256" key="2">
    <source>
        <dbReference type="ARBA" id="ARBA00022771"/>
    </source>
</evidence>
<keyword evidence="1" id="KW-0479">Metal-binding</keyword>
<feature type="domain" description="MULE transposase" evidence="5">
    <location>
        <begin position="190"/>
        <end position="282"/>
    </location>
</feature>
<dbReference type="AlphaFoldDB" id="A0A226DPP7"/>
<proteinExistence type="predicted"/>
<evidence type="ECO:0000259" key="4">
    <source>
        <dbReference type="Pfam" id="PF04500"/>
    </source>
</evidence>
<gene>
    <name evidence="6" type="ORF">Fcan01_18804</name>
</gene>
<keyword evidence="7" id="KW-1185">Reference proteome</keyword>
<evidence type="ECO:0000256" key="1">
    <source>
        <dbReference type="ARBA" id="ARBA00022723"/>
    </source>
</evidence>
<feature type="domain" description="FLYWCH-type" evidence="4">
    <location>
        <begin position="8"/>
        <end position="70"/>
    </location>
</feature>
<organism evidence="6 7">
    <name type="scientific">Folsomia candida</name>
    <name type="common">Springtail</name>
    <dbReference type="NCBI Taxonomy" id="158441"/>
    <lineage>
        <taxon>Eukaryota</taxon>
        <taxon>Metazoa</taxon>
        <taxon>Ecdysozoa</taxon>
        <taxon>Arthropoda</taxon>
        <taxon>Hexapoda</taxon>
        <taxon>Collembola</taxon>
        <taxon>Entomobryomorpha</taxon>
        <taxon>Isotomoidea</taxon>
        <taxon>Isotomidae</taxon>
        <taxon>Proisotominae</taxon>
        <taxon>Folsomia</taxon>
    </lineage>
</organism>
<dbReference type="OMA" id="YINETWI"/>
<dbReference type="Pfam" id="PF10551">
    <property type="entry name" value="MULE"/>
    <property type="match status" value="1"/>
</dbReference>
<sequence>MATNIEVLASRRGRPLLTFNGNIFQFERDGLEKKTWRCDQFQKCKCRCRLHTSDNLRNPELLRQVGSHNHEPKPIACDVKKVMTKIRQAASSSSIAPAQLIANEVRQMPAASQGHMPLAHNIKRGIRKVRGVTTGSLIVPSKREDIKLPDSFKITSNNENFLAFDSGSHADRIMIFSTARNLEFLSQCNVWLVDGTFKSSPVLFDQLFILHGMRNESTFPLIYCLTPNRTCGTYIRLLSEIKKLQPNLDPTTILSDYEKASIRAMEDIFPQAEKNGCFFHYSQCIFRNIQKHPDIHNLYSNDSNFSLMMKHLRSLAFVPPDDVVMSFDLLMEDEFFTTNEIMLAEFINYFERTWIGQWNRGRNVWLEPIFSIKLWNCFHAVLQGLPKTTNACEGFHHGFATLLGASHPTIFKLIQGLKDQQTLTELKMNQFLAGTEATPGNKYKLLALKLQETVEKYGLDDFSHMEYLRKIAYCL</sequence>
<dbReference type="OrthoDB" id="6783931at2759"/>
<dbReference type="Proteomes" id="UP000198287">
    <property type="component" value="Unassembled WGS sequence"/>
</dbReference>
<protein>
    <recommendedName>
        <fullName evidence="8">MULE transposase domain-containing protein</fullName>
    </recommendedName>
</protein>
<dbReference type="InterPro" id="IPR018289">
    <property type="entry name" value="MULE_transposase_dom"/>
</dbReference>
<name>A0A226DPP7_FOLCA</name>
<dbReference type="EMBL" id="LNIX01000015">
    <property type="protein sequence ID" value="OXA46631.1"/>
    <property type="molecule type" value="Genomic_DNA"/>
</dbReference>
<dbReference type="PANTHER" id="PTHR47160:SF5">
    <property type="entry name" value="MULE TRANSPOSASE DOMAIN-CONTAINING PROTEIN"/>
    <property type="match status" value="1"/>
</dbReference>
<evidence type="ECO:0008006" key="8">
    <source>
        <dbReference type="Google" id="ProtNLM"/>
    </source>
</evidence>